<keyword evidence="9" id="KW-1185">Reference proteome</keyword>
<dbReference type="InterPro" id="IPR018076">
    <property type="entry name" value="T2SS_GspF_dom"/>
</dbReference>
<dbReference type="PANTHER" id="PTHR35007:SF2">
    <property type="entry name" value="PILUS ASSEMBLE PROTEIN"/>
    <property type="match status" value="1"/>
</dbReference>
<keyword evidence="5 6" id="KW-0472">Membrane</keyword>
<evidence type="ECO:0000313" key="9">
    <source>
        <dbReference type="Proteomes" id="UP001501337"/>
    </source>
</evidence>
<keyword evidence="3 6" id="KW-0812">Transmembrane</keyword>
<dbReference type="Pfam" id="PF00482">
    <property type="entry name" value="T2SSF"/>
    <property type="match status" value="1"/>
</dbReference>
<evidence type="ECO:0000259" key="7">
    <source>
        <dbReference type="Pfam" id="PF00482"/>
    </source>
</evidence>
<comment type="subcellular location">
    <subcellularLocation>
        <location evidence="1">Cell membrane</location>
        <topology evidence="1">Multi-pass membrane protein</topology>
    </subcellularLocation>
</comment>
<evidence type="ECO:0000256" key="2">
    <source>
        <dbReference type="ARBA" id="ARBA00022475"/>
    </source>
</evidence>
<feature type="transmembrane region" description="Helical" evidence="6">
    <location>
        <begin position="7"/>
        <end position="28"/>
    </location>
</feature>
<evidence type="ECO:0000256" key="5">
    <source>
        <dbReference type="ARBA" id="ARBA00023136"/>
    </source>
</evidence>
<keyword evidence="2" id="KW-1003">Cell membrane</keyword>
<protein>
    <recommendedName>
        <fullName evidence="7">Type II secretion system protein GspF domain-containing protein</fullName>
    </recommendedName>
</protein>
<dbReference type="PANTHER" id="PTHR35007">
    <property type="entry name" value="INTEGRAL MEMBRANE PROTEIN-RELATED"/>
    <property type="match status" value="1"/>
</dbReference>
<evidence type="ECO:0000313" key="8">
    <source>
        <dbReference type="EMBL" id="GAA3968910.1"/>
    </source>
</evidence>
<keyword evidence="4 6" id="KW-1133">Transmembrane helix</keyword>
<feature type="transmembrane region" description="Helical" evidence="6">
    <location>
        <begin position="121"/>
        <end position="139"/>
    </location>
</feature>
<reference evidence="9" key="1">
    <citation type="journal article" date="2019" name="Int. J. Syst. Evol. Microbiol.">
        <title>The Global Catalogue of Microorganisms (GCM) 10K type strain sequencing project: providing services to taxonomists for standard genome sequencing and annotation.</title>
        <authorList>
            <consortium name="The Broad Institute Genomics Platform"/>
            <consortium name="The Broad Institute Genome Sequencing Center for Infectious Disease"/>
            <person name="Wu L."/>
            <person name="Ma J."/>
        </authorList>
    </citation>
    <scope>NUCLEOTIDE SEQUENCE [LARGE SCALE GENOMIC DNA]</scope>
    <source>
        <strain evidence="9">JCM 17555</strain>
    </source>
</reference>
<evidence type="ECO:0000256" key="6">
    <source>
        <dbReference type="SAM" id="Phobius"/>
    </source>
</evidence>
<accession>A0ABP7PP46</accession>
<dbReference type="Gene3D" id="1.20.81.30">
    <property type="entry name" value="Type II secretion system (T2SS), domain F"/>
    <property type="match status" value="1"/>
</dbReference>
<proteinExistence type="predicted"/>
<dbReference type="EMBL" id="BAABBO010000012">
    <property type="protein sequence ID" value="GAA3968910.1"/>
    <property type="molecule type" value="Genomic_DNA"/>
</dbReference>
<dbReference type="RefSeq" id="WP_344807494.1">
    <property type="nucleotide sequence ID" value="NZ_BAABBO010000012.1"/>
</dbReference>
<comment type="caution">
    <text evidence="8">The sequence shown here is derived from an EMBL/GenBank/DDBJ whole genome shotgun (WGS) entry which is preliminary data.</text>
</comment>
<feature type="transmembrane region" description="Helical" evidence="6">
    <location>
        <begin position="94"/>
        <end position="115"/>
    </location>
</feature>
<dbReference type="InterPro" id="IPR042094">
    <property type="entry name" value="T2SS_GspF_sf"/>
</dbReference>
<evidence type="ECO:0000256" key="3">
    <source>
        <dbReference type="ARBA" id="ARBA00022692"/>
    </source>
</evidence>
<organism evidence="8 9">
    <name type="scientific">Allohahella marinimesophila</name>
    <dbReference type="NCBI Taxonomy" id="1054972"/>
    <lineage>
        <taxon>Bacteria</taxon>
        <taxon>Pseudomonadati</taxon>
        <taxon>Pseudomonadota</taxon>
        <taxon>Gammaproteobacteria</taxon>
        <taxon>Oceanospirillales</taxon>
        <taxon>Hahellaceae</taxon>
        <taxon>Allohahella</taxon>
    </lineage>
</organism>
<feature type="transmembrane region" description="Helical" evidence="6">
    <location>
        <begin position="267"/>
        <end position="289"/>
    </location>
</feature>
<feature type="domain" description="Type II secretion system protein GspF" evidence="7">
    <location>
        <begin position="157"/>
        <end position="282"/>
    </location>
</feature>
<dbReference type="Proteomes" id="UP001501337">
    <property type="component" value="Unassembled WGS sequence"/>
</dbReference>
<evidence type="ECO:0000256" key="4">
    <source>
        <dbReference type="ARBA" id="ARBA00022989"/>
    </source>
</evidence>
<gene>
    <name evidence="8" type="ORF">GCM10022278_28340</name>
</gene>
<sequence length="295" mass="33264">MDEYLMLTSNFIICLYVLSACLLVWGLWRLVAWMRAQHRDYMDPLPRFLRLIWPLVAALEPLADLLVPQRLHQRLEQQLLTSGMSFVLTSAEYISLHVVSAFLSMSLGWICLNIVESDSSIASLVLLLLVGLVLPQLSVRDMRLKREKALVRALPVFVDYLVMTLEAGLNFSGALQQAVAKGPDGPLRNEFARVLRDIRAGKGKSQALRELASRNQVKELNLLVNAIVQAEQSGSSLSGTLSIQAEQRRNERFQRAEKLALQAPVKLVFPLVAFIFPITFILLGFPIVMKFMYEL</sequence>
<evidence type="ECO:0000256" key="1">
    <source>
        <dbReference type="ARBA" id="ARBA00004651"/>
    </source>
</evidence>
<name>A0ABP7PP46_9GAMM</name>